<dbReference type="Proteomes" id="UP000501939">
    <property type="component" value="Chromosome"/>
</dbReference>
<proteinExistence type="predicted"/>
<protein>
    <submittedName>
        <fullName evidence="2">Uncharacterized protein</fullName>
    </submittedName>
</protein>
<gene>
    <name evidence="2" type="ORF">G8D99_07395</name>
</gene>
<evidence type="ECO:0000313" key="2">
    <source>
        <dbReference type="EMBL" id="QIO08862.1"/>
    </source>
</evidence>
<feature type="signal peptide" evidence="1">
    <location>
        <begin position="1"/>
        <end position="21"/>
    </location>
</feature>
<keyword evidence="3" id="KW-1185">Reference proteome</keyword>
<reference evidence="2 3" key="1">
    <citation type="submission" date="2020-03" db="EMBL/GenBank/DDBJ databases">
        <authorList>
            <person name="Zhu W."/>
        </authorList>
    </citation>
    <scope>NUCLEOTIDE SEQUENCE [LARGE SCALE GENOMIC DNA]</scope>
    <source>
        <strain evidence="2 3">185</strain>
    </source>
</reference>
<evidence type="ECO:0000256" key="1">
    <source>
        <dbReference type="SAM" id="SignalP"/>
    </source>
</evidence>
<organism evidence="2 3">
    <name type="scientific">Acinetobacter lanii</name>
    <dbReference type="NCBI Taxonomy" id="2715163"/>
    <lineage>
        <taxon>Bacteria</taxon>
        <taxon>Pseudomonadati</taxon>
        <taxon>Pseudomonadota</taxon>
        <taxon>Gammaproteobacteria</taxon>
        <taxon>Moraxellales</taxon>
        <taxon>Moraxellaceae</taxon>
        <taxon>Acinetobacter</taxon>
    </lineage>
</organism>
<keyword evidence="1" id="KW-0732">Signal</keyword>
<evidence type="ECO:0000313" key="3">
    <source>
        <dbReference type="Proteomes" id="UP000501939"/>
    </source>
</evidence>
<dbReference type="RefSeq" id="WP_166323997.1">
    <property type="nucleotide sequence ID" value="NZ_CP049916.1"/>
</dbReference>
<feature type="chain" id="PRO_5026194492" evidence="1">
    <location>
        <begin position="22"/>
        <end position="126"/>
    </location>
</feature>
<name>A0A6G8S3Y1_9GAMM</name>
<dbReference type="AlphaFoldDB" id="A0A6G8S3Y1"/>
<dbReference type="KEGG" id="alj:G8D99_07395"/>
<dbReference type="EMBL" id="CP049916">
    <property type="protein sequence ID" value="QIO08862.1"/>
    <property type="molecule type" value="Genomic_DNA"/>
</dbReference>
<sequence>MSRKILYMSLISLLIYTQATAATTNTVPYLSEHELHQKLQGYIDRVNQTKAVLDDAVIEPSVKEQQQALCQRIDAYQNIVKLSNEYPEFESASVMKIAALHYLKRQKESFDTSGLNQKAFCLADHQ</sequence>
<accession>A0A6G8S3Y1</accession>